<dbReference type="EMBL" id="ABIA03000002">
    <property type="protein sequence ID" value="EDQ34542.1"/>
    <property type="molecule type" value="Genomic_DNA"/>
</dbReference>
<dbReference type="OrthoDB" id="7066673at2"/>
<dbReference type="SUPFAM" id="SSF52540">
    <property type="entry name" value="P-loop containing nucleoside triphosphate hydrolases"/>
    <property type="match status" value="2"/>
</dbReference>
<evidence type="ECO:0000313" key="1">
    <source>
        <dbReference type="EMBL" id="EDQ34542.1"/>
    </source>
</evidence>
<dbReference type="STRING" id="411684.HPDFL43_00055"/>
<dbReference type="Gene3D" id="3.40.50.300">
    <property type="entry name" value="P-loop containing nucleotide triphosphate hydrolases"/>
    <property type="match status" value="1"/>
</dbReference>
<proteinExistence type="predicted"/>
<dbReference type="RefSeq" id="WP_007195803.1">
    <property type="nucleotide sequence ID" value="NZ_CM002917.1"/>
</dbReference>
<dbReference type="eggNOG" id="COG0210">
    <property type="taxonomic scope" value="Bacteria"/>
</dbReference>
<protein>
    <recommendedName>
        <fullName evidence="3">RNA helicase</fullName>
    </recommendedName>
</protein>
<gene>
    <name evidence="1" type="ORF">HPDFL43_00055</name>
</gene>
<evidence type="ECO:0000313" key="2">
    <source>
        <dbReference type="Proteomes" id="UP000004291"/>
    </source>
</evidence>
<comment type="caution">
    <text evidence="1">The sequence shown here is derived from an EMBL/GenBank/DDBJ whole genome shotgun (WGS) entry which is preliminary data.</text>
</comment>
<organism evidence="1 2">
    <name type="scientific">Hoeflea phototrophica (strain DSM 17068 / NCIMB 14078 / DFL-43)</name>
    <dbReference type="NCBI Taxonomy" id="411684"/>
    <lineage>
        <taxon>Bacteria</taxon>
        <taxon>Pseudomonadati</taxon>
        <taxon>Pseudomonadota</taxon>
        <taxon>Alphaproteobacteria</taxon>
        <taxon>Hyphomicrobiales</taxon>
        <taxon>Rhizobiaceae</taxon>
        <taxon>Hoeflea</taxon>
    </lineage>
</organism>
<keyword evidence="2" id="KW-1185">Reference proteome</keyword>
<evidence type="ECO:0008006" key="3">
    <source>
        <dbReference type="Google" id="ProtNLM"/>
    </source>
</evidence>
<reference evidence="1 2" key="1">
    <citation type="submission" date="2007-10" db="EMBL/GenBank/DDBJ databases">
        <authorList>
            <person name="Wagner-Dobler I."/>
            <person name="Ferriera S."/>
            <person name="Johnson J."/>
            <person name="Kravitz S."/>
            <person name="Beeson K."/>
            <person name="Sutton G."/>
            <person name="Rogers Y.-H."/>
            <person name="Friedman R."/>
            <person name="Frazier M."/>
            <person name="Venter J.C."/>
        </authorList>
    </citation>
    <scope>NUCLEOTIDE SEQUENCE [LARGE SCALE GENOMIC DNA]</scope>
    <source>
        <strain evidence="1 2">DFL-43</strain>
    </source>
</reference>
<sequence length="657" mass="73882">MIEIVGANEGQEYEAAVHLRKLILAVWPDLSQNPDDHVKLFVGLKLYGQKYEDIDVFVVGHLSEPREFDVEMKFYPRDNDPVLPRRAFVRNFALAVEVKSHDASGVRFDDKLLSVKYPRGWECVTEKAFKQVFELKSYLGRAGLPSPYVKDLIFMTGLRESDVPERPHNVFGVDASFETILNIVGQVAQPKVRDRIARISFGPDENFLAILSPEATVLKTIEPTSIDRRRMDRIVKSALPDEWLEDLTNKQIVLRGRGGVGKTVILLQMAYRAFDNAGMRSLVLTYNKALVADMRRTMALLGVPRNLARGGIGVETVHSFIARLMGELGIIGNDDDFLDNYEKHKQSLIDYLRSGAVSSADLKSLIEENADDFAWDVIFVDEGQDWPSDEIETLRTVFTPEQIVVADGVDQYVRDSVADWDAGLSRELLRPRRLRRCLRMKANLAHFVADCADALGLENWDLEANPDANGGRIIILEGDISRDTAIFKKLKAEAAELGNYPVDLLACVPPALVASEEDESHSIPGRAIQQDGGLVWDACSTDVRENYPTDRDALRIVQYDSCRGLEGWTVINYAFDDFYDYKRRQFLSSPPDLGGLFDSAEDLAAAYAAQWAMIPITRAMDTLVINVSKKPSRLKDALRGIFEKRSDFVEWQVVADL</sequence>
<reference evidence="1 2" key="2">
    <citation type="submission" date="2012-06" db="EMBL/GenBank/DDBJ databases">
        <authorList>
            <person name="Fiebig A."/>
        </authorList>
    </citation>
    <scope>NUCLEOTIDE SEQUENCE [LARGE SCALE GENOMIC DNA]</scope>
    <source>
        <strain evidence="1 2">DFL-43</strain>
    </source>
</reference>
<dbReference type="Proteomes" id="UP000004291">
    <property type="component" value="Chromosome"/>
</dbReference>
<dbReference type="AlphaFoldDB" id="A9CY64"/>
<dbReference type="HOGENOM" id="CLU_420260_0_0_5"/>
<name>A9CY64_HOEPD</name>
<dbReference type="InterPro" id="IPR027417">
    <property type="entry name" value="P-loop_NTPase"/>
</dbReference>
<accession>A9CY64</accession>